<dbReference type="RefSeq" id="WP_154438754.1">
    <property type="nucleotide sequence ID" value="NZ_JAHLPJ010000001.1"/>
</dbReference>
<accession>A0A6N7XV16</accession>
<protein>
    <submittedName>
        <fullName evidence="1">Amidohydrolase</fullName>
    </submittedName>
</protein>
<organism evidence="1 2">
    <name type="scientific">Tissierella pigra</name>
    <dbReference type="NCBI Taxonomy" id="2607614"/>
    <lineage>
        <taxon>Bacteria</taxon>
        <taxon>Bacillati</taxon>
        <taxon>Bacillota</taxon>
        <taxon>Tissierellia</taxon>
        <taxon>Tissierellales</taxon>
        <taxon>Tissierellaceae</taxon>
        <taxon>Tissierella</taxon>
    </lineage>
</organism>
<dbReference type="AlphaFoldDB" id="A0A6N7XV16"/>
<evidence type="ECO:0000313" key="2">
    <source>
        <dbReference type="Proteomes" id="UP000469523"/>
    </source>
</evidence>
<comment type="caution">
    <text evidence="1">The sequence shown here is derived from an EMBL/GenBank/DDBJ whole genome shotgun (WGS) entry which is preliminary data.</text>
</comment>
<proteinExistence type="predicted"/>
<dbReference type="EMBL" id="VUNQ01000003">
    <property type="protein sequence ID" value="MSU00325.1"/>
    <property type="molecule type" value="Genomic_DNA"/>
</dbReference>
<reference evidence="1 2" key="1">
    <citation type="submission" date="2019-09" db="EMBL/GenBank/DDBJ databases">
        <title>In-depth cultivation of the pig gut microbiome towards novel bacterial diversity and tailored functional studies.</title>
        <authorList>
            <person name="Wylensek D."/>
            <person name="Hitch T.C.A."/>
            <person name="Clavel T."/>
        </authorList>
    </citation>
    <scope>NUCLEOTIDE SEQUENCE [LARGE SCALE GENOMIC DNA]</scope>
    <source>
        <strain evidence="1 2">WCA3-693-APC-4?</strain>
    </source>
</reference>
<evidence type="ECO:0000313" key="1">
    <source>
        <dbReference type="EMBL" id="MSU00325.1"/>
    </source>
</evidence>
<name>A0A6N7XV16_9FIRM</name>
<sequence>MILVKEDIPLHTREFADEMLKETGHTAIGKGGKILATFIMKTFLDKNLLEDIKEEHRKYRNK</sequence>
<dbReference type="Proteomes" id="UP000469523">
    <property type="component" value="Unassembled WGS sequence"/>
</dbReference>
<dbReference type="Gene3D" id="3.40.630.10">
    <property type="entry name" value="Zn peptidases"/>
    <property type="match status" value="1"/>
</dbReference>
<gene>
    <name evidence="1" type="ORF">FYJ83_02450</name>
</gene>
<keyword evidence="1" id="KW-0378">Hydrolase</keyword>
<keyword evidence="2" id="KW-1185">Reference proteome</keyword>
<dbReference type="GO" id="GO:0016787">
    <property type="term" value="F:hydrolase activity"/>
    <property type="evidence" value="ECO:0007669"/>
    <property type="project" value="UniProtKB-KW"/>
</dbReference>